<evidence type="ECO:0000256" key="6">
    <source>
        <dbReference type="ARBA" id="ARBA00023132"/>
    </source>
</evidence>
<dbReference type="CDD" id="cd13170">
    <property type="entry name" value="RanBD_NUP50"/>
    <property type="match status" value="1"/>
</dbReference>
<evidence type="ECO:0000256" key="2">
    <source>
        <dbReference type="ARBA" id="ARBA00022448"/>
    </source>
</evidence>
<sequence>MSVKRQATTDLNHENWDQEDPEENKEMGTFKAAPKDILEKRVIKTAKRRTTAPTDENKKTQGLFSGFGAFNKAPSSFDFLANLTKDSKSNATTTSAESGSAGLFSNKLSNDSGSLLSPSSAPINTPLGTSTSQTPTLFSSATSTVTFSSVFTTTKAGPSATDSLFKVQPTLSTATTAVLNATKTTTTPVPNIQATSSIFGVSQNNTVSKSLFSTTNNSSSIFQTQSTQSPLNDATFGTNKQSNTNITQGTEKKEEQGDKKLKYYAKLKGLNESVSDWIKKHVDETPLCILTPIFRDYEAYLKEIQEEYHGPDGDCSEIETKKNVNSETKNPVEKSKNGIFSESSRDLTVSGSSIFKLDPSKPFSTTPLSSSCNMLGDKPKGFSFGINTATSTINSIPAISTGFSFGTSSTNSNNIQTSNTFSFGLKSSPSSDGSPLKFGAPSLTSTNTNNTEPANQEDEDVPPKVEFTPIAEENSVFDKRCKVFVKKDGNFVDKGVGTLYIKKIENSDKHQLLVRANTALGNILLNLRLSAGIPTQRMGKNNVMIICIPTPDSKPPPTSVLIRVKTPEEADEVLETLNKYKA</sequence>
<evidence type="ECO:0000313" key="10">
    <source>
        <dbReference type="Proteomes" id="UP000504629"/>
    </source>
</evidence>
<gene>
    <name evidence="11" type="primary">LOC114251067</name>
</gene>
<evidence type="ECO:0000256" key="4">
    <source>
        <dbReference type="ARBA" id="ARBA00022927"/>
    </source>
</evidence>
<feature type="region of interest" description="Disordered" evidence="8">
    <location>
        <begin position="1"/>
        <end position="36"/>
    </location>
</feature>
<dbReference type="GO" id="GO:0005643">
    <property type="term" value="C:nuclear pore"/>
    <property type="evidence" value="ECO:0007669"/>
    <property type="project" value="UniProtKB-SubCell"/>
</dbReference>
<dbReference type="InterPro" id="IPR053074">
    <property type="entry name" value="NPC_Nucleoporin"/>
</dbReference>
<dbReference type="InterPro" id="IPR015007">
    <property type="entry name" value="NUP2/50/61"/>
</dbReference>
<dbReference type="PANTHER" id="PTHR38697">
    <property type="entry name" value="NUCLEAR PORE COMPLEX PROTEIN SIMILAR TO S. CEREVISIAE NUP2 (EUROFUNG)"/>
    <property type="match status" value="1"/>
</dbReference>
<dbReference type="AlphaFoldDB" id="A0A6J2KHI5"/>
<keyword evidence="2" id="KW-0813">Transport</keyword>
<proteinExistence type="predicted"/>
<organism evidence="10 11">
    <name type="scientific">Bombyx mandarina</name>
    <name type="common">Wild silk moth</name>
    <name type="synonym">Wild silkworm</name>
    <dbReference type="NCBI Taxonomy" id="7092"/>
    <lineage>
        <taxon>Eukaryota</taxon>
        <taxon>Metazoa</taxon>
        <taxon>Ecdysozoa</taxon>
        <taxon>Arthropoda</taxon>
        <taxon>Hexapoda</taxon>
        <taxon>Insecta</taxon>
        <taxon>Pterygota</taxon>
        <taxon>Neoptera</taxon>
        <taxon>Endopterygota</taxon>
        <taxon>Lepidoptera</taxon>
        <taxon>Glossata</taxon>
        <taxon>Ditrysia</taxon>
        <taxon>Bombycoidea</taxon>
        <taxon>Bombycidae</taxon>
        <taxon>Bombycinae</taxon>
        <taxon>Bombyx</taxon>
    </lineage>
</organism>
<feature type="compositionally biased region" description="Polar residues" evidence="8">
    <location>
        <begin position="1"/>
        <end position="10"/>
    </location>
</feature>
<dbReference type="RefSeq" id="XP_028041048.1">
    <property type="nucleotide sequence ID" value="XM_028185247.1"/>
</dbReference>
<dbReference type="Gene3D" id="2.30.29.30">
    <property type="entry name" value="Pleckstrin-homology domain (PH domain)/Phosphotyrosine-binding domain (PTB)"/>
    <property type="match status" value="1"/>
</dbReference>
<accession>A0A6J2KHI5</accession>
<dbReference type="KEGG" id="bman:114251067"/>
<dbReference type="SMART" id="SM00160">
    <property type="entry name" value="RanBD"/>
    <property type="match status" value="1"/>
</dbReference>
<keyword evidence="7" id="KW-0539">Nucleus</keyword>
<evidence type="ECO:0000256" key="3">
    <source>
        <dbReference type="ARBA" id="ARBA00022816"/>
    </source>
</evidence>
<protein>
    <submittedName>
        <fullName evidence="11">Nuclear pore complex protein Nup50</fullName>
    </submittedName>
</protein>
<dbReference type="CTD" id="10762"/>
<dbReference type="GO" id="GO:0051028">
    <property type="term" value="P:mRNA transport"/>
    <property type="evidence" value="ECO:0007669"/>
    <property type="project" value="UniProtKB-KW"/>
</dbReference>
<feature type="compositionally biased region" description="Polar residues" evidence="8">
    <location>
        <begin position="121"/>
        <end position="135"/>
    </location>
</feature>
<reference evidence="11" key="1">
    <citation type="submission" date="2025-08" db="UniProtKB">
        <authorList>
            <consortium name="RefSeq"/>
        </authorList>
    </citation>
    <scope>IDENTIFICATION</scope>
    <source>
        <tissue evidence="11">Silk gland</tissue>
    </source>
</reference>
<dbReference type="PROSITE" id="PS50196">
    <property type="entry name" value="RANBD1"/>
    <property type="match status" value="1"/>
</dbReference>
<keyword evidence="3" id="KW-0509">mRNA transport</keyword>
<dbReference type="Pfam" id="PF08911">
    <property type="entry name" value="NUP50"/>
    <property type="match status" value="1"/>
</dbReference>
<dbReference type="OrthoDB" id="10062131at2759"/>
<name>A0A6J2KHI5_BOMMA</name>
<keyword evidence="5" id="KW-0811">Translocation</keyword>
<evidence type="ECO:0000256" key="5">
    <source>
        <dbReference type="ARBA" id="ARBA00023010"/>
    </source>
</evidence>
<evidence type="ECO:0000259" key="9">
    <source>
        <dbReference type="PROSITE" id="PS50196"/>
    </source>
</evidence>
<feature type="compositionally biased region" description="Basic and acidic residues" evidence="8">
    <location>
        <begin position="24"/>
        <end position="36"/>
    </location>
</feature>
<dbReference type="InterPro" id="IPR000156">
    <property type="entry name" value="Ran_bind_dom"/>
</dbReference>
<evidence type="ECO:0000256" key="7">
    <source>
        <dbReference type="ARBA" id="ARBA00023242"/>
    </source>
</evidence>
<dbReference type="InterPro" id="IPR011993">
    <property type="entry name" value="PH-like_dom_sf"/>
</dbReference>
<feature type="region of interest" description="Disordered" evidence="8">
    <location>
        <begin position="114"/>
        <end position="135"/>
    </location>
</feature>
<evidence type="ECO:0000256" key="8">
    <source>
        <dbReference type="SAM" id="MobiDB-lite"/>
    </source>
</evidence>
<evidence type="ECO:0000313" key="11">
    <source>
        <dbReference type="RefSeq" id="XP_028041048.1"/>
    </source>
</evidence>
<comment type="subcellular location">
    <subcellularLocation>
        <location evidence="1">Nucleus</location>
        <location evidence="1">Nuclear pore complex</location>
    </subcellularLocation>
</comment>
<feature type="region of interest" description="Disordered" evidence="8">
    <location>
        <begin position="432"/>
        <end position="462"/>
    </location>
</feature>
<keyword evidence="6" id="KW-0906">Nuclear pore complex</keyword>
<keyword evidence="4" id="KW-0653">Protein transport</keyword>
<dbReference type="Proteomes" id="UP000504629">
    <property type="component" value="Unplaced"/>
</dbReference>
<dbReference type="Pfam" id="PF00638">
    <property type="entry name" value="Ran_BP1"/>
    <property type="match status" value="1"/>
</dbReference>
<dbReference type="PANTHER" id="PTHR38697:SF1">
    <property type="entry name" value="NUCLEAR PORE COMPLEX PROTEIN SIMILAR TO S. CEREVISIAE NUP2 (EUROFUNG)"/>
    <property type="match status" value="1"/>
</dbReference>
<dbReference type="SUPFAM" id="SSF50729">
    <property type="entry name" value="PH domain-like"/>
    <property type="match status" value="1"/>
</dbReference>
<evidence type="ECO:0000256" key="1">
    <source>
        <dbReference type="ARBA" id="ARBA00004567"/>
    </source>
</evidence>
<feature type="domain" description="RanBD1" evidence="9">
    <location>
        <begin position="472"/>
        <end position="582"/>
    </location>
</feature>
<dbReference type="GeneID" id="114251067"/>
<keyword evidence="10" id="KW-1185">Reference proteome</keyword>
<feature type="compositionally biased region" description="Polar residues" evidence="8">
    <location>
        <begin position="442"/>
        <end position="454"/>
    </location>
</feature>
<dbReference type="GO" id="GO:0015031">
    <property type="term" value="P:protein transport"/>
    <property type="evidence" value="ECO:0007669"/>
    <property type="project" value="UniProtKB-KW"/>
</dbReference>